<dbReference type="InterPro" id="IPR020845">
    <property type="entry name" value="AMP-binding_CS"/>
</dbReference>
<sequence length="574" mass="63643">METELRKKHFNNQWKLPLLPDYIMRWADLTPESDCIVFADTGRVISYQEFDRLSDLYAMRLKKMGIKKEDIVVTQFLAVPEFYLLVYGCLKAGAIISPLDVKQQAGEVIRDLDKIEPKAFFCLGKTHIRDFSEVAAEVKGNCPYVDHIVQLSSTADGTDIIEGAQDFNKLFDENTLAELGSDDALVNELRSDYDALSPRDPALIIFTTGTTGAPKPALMSHLSIMTNNAVFSRGVGLYGTDYRFLNIMPTSHVAGTAQGPMTAWFCGGAIITVSMFEPAKALAAVEKYKATFFGGVPTMFRMVWALPDYKDYDLSSLRYSLYGGSAVDTAFLKEMAKMSPTFGTALGMTECSGYFTCTPKGISVEEMAGQVGQFYPELAMVTIREPMNEDRTAGQQLQDGQAGEICVQGDVVFSGYYNNPEATAKTISREGILYTGDMGYLQNMGSYKALVFSGRRKFVIKPKGYLVFPDEVADFLARHPDIAEAQVVGVPHKMYEDGVFAFVRPRSGETINTQAVFDYCKGMASYKRPIHIEVWPADEQFPLNKTGKVDAMALIEKARSITEQLRQKGGWDAA</sequence>
<evidence type="ECO:0000259" key="3">
    <source>
        <dbReference type="Pfam" id="PF00501"/>
    </source>
</evidence>
<evidence type="ECO:0000313" key="5">
    <source>
        <dbReference type="EMBL" id="MBA2883145.1"/>
    </source>
</evidence>
<dbReference type="RefSeq" id="WP_181552759.1">
    <property type="nucleotide sequence ID" value="NZ_JACDUS010000017.1"/>
</dbReference>
<organism evidence="5 6">
    <name type="scientific">Desulfosalsimonas propionicica</name>
    <dbReference type="NCBI Taxonomy" id="332175"/>
    <lineage>
        <taxon>Bacteria</taxon>
        <taxon>Pseudomonadati</taxon>
        <taxon>Thermodesulfobacteriota</taxon>
        <taxon>Desulfobacteria</taxon>
        <taxon>Desulfobacterales</taxon>
        <taxon>Desulfosalsimonadaceae</taxon>
        <taxon>Desulfosalsimonas</taxon>
    </lineage>
</organism>
<dbReference type="Gene3D" id="3.30.300.30">
    <property type="match status" value="1"/>
</dbReference>
<keyword evidence="2 5" id="KW-0436">Ligase</keyword>
<reference evidence="5 6" key="1">
    <citation type="submission" date="2020-07" db="EMBL/GenBank/DDBJ databases">
        <title>Genomic Encyclopedia of Type Strains, Phase IV (KMG-IV): sequencing the most valuable type-strain genomes for metagenomic binning, comparative biology and taxonomic classification.</title>
        <authorList>
            <person name="Goeker M."/>
        </authorList>
    </citation>
    <scope>NUCLEOTIDE SEQUENCE [LARGE SCALE GENOMIC DNA]</scope>
    <source>
        <strain evidence="5 6">DSM 17721</strain>
    </source>
</reference>
<dbReference type="GO" id="GO:0031956">
    <property type="term" value="F:medium-chain fatty acid-CoA ligase activity"/>
    <property type="evidence" value="ECO:0007669"/>
    <property type="project" value="TreeGrafter"/>
</dbReference>
<evidence type="ECO:0000259" key="4">
    <source>
        <dbReference type="Pfam" id="PF13193"/>
    </source>
</evidence>
<accession>A0A7W0HM97</accession>
<dbReference type="EMBL" id="JACDUS010000017">
    <property type="protein sequence ID" value="MBA2883145.1"/>
    <property type="molecule type" value="Genomic_DNA"/>
</dbReference>
<dbReference type="InterPro" id="IPR042099">
    <property type="entry name" value="ANL_N_sf"/>
</dbReference>
<dbReference type="InterPro" id="IPR025110">
    <property type="entry name" value="AMP-bd_C"/>
</dbReference>
<feature type="domain" description="AMP-dependent synthetase/ligase" evidence="3">
    <location>
        <begin position="25"/>
        <end position="417"/>
    </location>
</feature>
<evidence type="ECO:0000256" key="1">
    <source>
        <dbReference type="ARBA" id="ARBA00006432"/>
    </source>
</evidence>
<protein>
    <submittedName>
        <fullName evidence="5">Acyl-CoA synthetase (AMP-forming)/AMP-acid ligase II</fullName>
    </submittedName>
</protein>
<dbReference type="Pfam" id="PF13193">
    <property type="entry name" value="AMP-binding_C"/>
    <property type="match status" value="1"/>
</dbReference>
<evidence type="ECO:0000313" key="6">
    <source>
        <dbReference type="Proteomes" id="UP000525298"/>
    </source>
</evidence>
<dbReference type="SUPFAM" id="SSF56801">
    <property type="entry name" value="Acetyl-CoA synthetase-like"/>
    <property type="match status" value="1"/>
</dbReference>
<dbReference type="GO" id="GO:0006631">
    <property type="term" value="P:fatty acid metabolic process"/>
    <property type="evidence" value="ECO:0007669"/>
    <property type="project" value="TreeGrafter"/>
</dbReference>
<proteinExistence type="inferred from homology"/>
<dbReference type="PANTHER" id="PTHR43201">
    <property type="entry name" value="ACYL-COA SYNTHETASE"/>
    <property type="match status" value="1"/>
</dbReference>
<keyword evidence="6" id="KW-1185">Reference proteome</keyword>
<dbReference type="Gene3D" id="3.40.50.12780">
    <property type="entry name" value="N-terminal domain of ligase-like"/>
    <property type="match status" value="1"/>
</dbReference>
<dbReference type="PROSITE" id="PS00455">
    <property type="entry name" value="AMP_BINDING"/>
    <property type="match status" value="1"/>
</dbReference>
<comment type="caution">
    <text evidence="5">The sequence shown here is derived from an EMBL/GenBank/DDBJ whole genome shotgun (WGS) entry which is preliminary data.</text>
</comment>
<dbReference type="InterPro" id="IPR000873">
    <property type="entry name" value="AMP-dep_synth/lig_dom"/>
</dbReference>
<dbReference type="PANTHER" id="PTHR43201:SF5">
    <property type="entry name" value="MEDIUM-CHAIN ACYL-COA LIGASE ACSF2, MITOCHONDRIAL"/>
    <property type="match status" value="1"/>
</dbReference>
<dbReference type="AlphaFoldDB" id="A0A7W0HM97"/>
<comment type="similarity">
    <text evidence="1">Belongs to the ATP-dependent AMP-binding enzyme family.</text>
</comment>
<name>A0A7W0HM97_9BACT</name>
<dbReference type="Pfam" id="PF00501">
    <property type="entry name" value="AMP-binding"/>
    <property type="match status" value="1"/>
</dbReference>
<dbReference type="Proteomes" id="UP000525298">
    <property type="component" value="Unassembled WGS sequence"/>
</dbReference>
<dbReference type="InterPro" id="IPR045851">
    <property type="entry name" value="AMP-bd_C_sf"/>
</dbReference>
<feature type="domain" description="AMP-binding enzyme C-terminal" evidence="4">
    <location>
        <begin position="471"/>
        <end position="548"/>
    </location>
</feature>
<gene>
    <name evidence="5" type="ORF">HNR65_003506</name>
</gene>
<evidence type="ECO:0000256" key="2">
    <source>
        <dbReference type="ARBA" id="ARBA00022598"/>
    </source>
</evidence>